<dbReference type="OrthoDB" id="247764at2"/>
<dbReference type="RefSeq" id="WP_145185677.1">
    <property type="nucleotide sequence ID" value="NZ_CP036266.1"/>
</dbReference>
<dbReference type="Proteomes" id="UP000320421">
    <property type="component" value="Chromosome"/>
</dbReference>
<protein>
    <recommendedName>
        <fullName evidence="3">DUF3150 domain-containing protein</fullName>
    </recommendedName>
</protein>
<sequence length="318" mass="36149">MSHSMLEEPQTEPTHNTASMRLQSTMAAARLSFTWLGVRKSLTAPQKSQAADSFGAEGKFLSAGKKLLDTSHPAFKAVTAVRGRAVAYWKGVSLPYPEPGIRLIKQSDIHEFDQRMSGFREELNEAVTNLNRHFDELRSAARNRLGELFNPADYPHSLIGMFDIEHDYPAVEPPRYLQQLSPELYEQECHRMQLRFDEAVQLAEQAFLDELTKLVDHLTDRLSGQSDGNPKVFRDTAITNLTDFFARFRKLNVRSNEQLDDLVDQAQQVVGGIHPQQLRENGTLRQQVATRLARVQSSLDGLLIDRPRRNILRSPQEE</sequence>
<name>A0A517PPU3_9PLAN</name>
<evidence type="ECO:0008006" key="3">
    <source>
        <dbReference type="Google" id="ProtNLM"/>
    </source>
</evidence>
<organism evidence="1 2">
    <name type="scientific">Gimesia chilikensis</name>
    <dbReference type="NCBI Taxonomy" id="2605989"/>
    <lineage>
        <taxon>Bacteria</taxon>
        <taxon>Pseudomonadati</taxon>
        <taxon>Planctomycetota</taxon>
        <taxon>Planctomycetia</taxon>
        <taxon>Planctomycetales</taxon>
        <taxon>Planctomycetaceae</taxon>
        <taxon>Gimesia</taxon>
    </lineage>
</organism>
<evidence type="ECO:0000313" key="1">
    <source>
        <dbReference type="EMBL" id="QDT21403.1"/>
    </source>
</evidence>
<dbReference type="AlphaFoldDB" id="A0A517PPU3"/>
<reference evidence="1 2" key="1">
    <citation type="submission" date="2019-02" db="EMBL/GenBank/DDBJ databases">
        <title>Deep-cultivation of Planctomycetes and their phenomic and genomic characterization uncovers novel biology.</title>
        <authorList>
            <person name="Wiegand S."/>
            <person name="Jogler M."/>
            <person name="Boedeker C."/>
            <person name="Pinto D."/>
            <person name="Vollmers J."/>
            <person name="Rivas-Marin E."/>
            <person name="Kohn T."/>
            <person name="Peeters S.H."/>
            <person name="Heuer A."/>
            <person name="Rast P."/>
            <person name="Oberbeckmann S."/>
            <person name="Bunk B."/>
            <person name="Jeske O."/>
            <person name="Meyerdierks A."/>
            <person name="Storesund J.E."/>
            <person name="Kallscheuer N."/>
            <person name="Luecker S."/>
            <person name="Lage O.M."/>
            <person name="Pohl T."/>
            <person name="Merkel B.J."/>
            <person name="Hornburger P."/>
            <person name="Mueller R.-W."/>
            <person name="Bruemmer F."/>
            <person name="Labrenz M."/>
            <person name="Spormann A.M."/>
            <person name="Op den Camp H."/>
            <person name="Overmann J."/>
            <person name="Amann R."/>
            <person name="Jetten M.S.M."/>
            <person name="Mascher T."/>
            <person name="Medema M.H."/>
            <person name="Devos D.P."/>
            <person name="Kaster A.-K."/>
            <person name="Ovreas L."/>
            <person name="Rohde M."/>
            <person name="Galperin M.Y."/>
            <person name="Jogler C."/>
        </authorList>
    </citation>
    <scope>NUCLEOTIDE SEQUENCE [LARGE SCALE GENOMIC DNA]</scope>
    <source>
        <strain evidence="1 2">HG66A1</strain>
    </source>
</reference>
<dbReference type="EMBL" id="CP036266">
    <property type="protein sequence ID" value="QDT21403.1"/>
    <property type="molecule type" value="Genomic_DNA"/>
</dbReference>
<evidence type="ECO:0000313" key="2">
    <source>
        <dbReference type="Proteomes" id="UP000320421"/>
    </source>
</evidence>
<keyword evidence="2" id="KW-1185">Reference proteome</keyword>
<proteinExistence type="predicted"/>
<accession>A0A517PPU3</accession>
<gene>
    <name evidence="1" type="ORF">HG66A1_32040</name>
</gene>